<dbReference type="Gene3D" id="1.20.1060.10">
    <property type="entry name" value="Taq DNA Polymerase, Chain T, domain 4"/>
    <property type="match status" value="1"/>
</dbReference>
<gene>
    <name evidence="10" type="ORF">A2797_02165</name>
</gene>
<keyword evidence="4" id="KW-0808">Transferase</keyword>
<dbReference type="Pfam" id="PF00476">
    <property type="entry name" value="DNA_pol_A"/>
    <property type="match status" value="1"/>
</dbReference>
<feature type="domain" description="3'-5' exonuclease" evidence="8">
    <location>
        <begin position="25"/>
        <end position="195"/>
    </location>
</feature>
<dbReference type="CDD" id="cd06142">
    <property type="entry name" value="RNaseD_exo"/>
    <property type="match status" value="1"/>
</dbReference>
<dbReference type="PANTHER" id="PTHR10133:SF62">
    <property type="entry name" value="DNA POLYMERASE THETA"/>
    <property type="match status" value="1"/>
</dbReference>
<dbReference type="InterPro" id="IPR036397">
    <property type="entry name" value="RNaseH_sf"/>
</dbReference>
<dbReference type="SUPFAM" id="SSF53098">
    <property type="entry name" value="Ribonuclease H-like"/>
    <property type="match status" value="1"/>
</dbReference>
<dbReference type="GO" id="GO:0006261">
    <property type="term" value="P:DNA-templated DNA replication"/>
    <property type="evidence" value="ECO:0007669"/>
    <property type="project" value="InterPro"/>
</dbReference>
<organism evidence="10 11">
    <name type="scientific">candidate division WWE3 bacterium RIFCSPHIGHO2_01_FULL_48_15</name>
    <dbReference type="NCBI Taxonomy" id="1802619"/>
    <lineage>
        <taxon>Bacteria</taxon>
        <taxon>Katanobacteria</taxon>
    </lineage>
</organism>
<dbReference type="EMBL" id="MEVC01000003">
    <property type="protein sequence ID" value="OGC56138.1"/>
    <property type="molecule type" value="Genomic_DNA"/>
</dbReference>
<dbReference type="GO" id="GO:0006302">
    <property type="term" value="P:double-strand break repair"/>
    <property type="evidence" value="ECO:0007669"/>
    <property type="project" value="TreeGrafter"/>
</dbReference>
<dbReference type="GO" id="GO:0003887">
    <property type="term" value="F:DNA-directed DNA polymerase activity"/>
    <property type="evidence" value="ECO:0007669"/>
    <property type="project" value="UniProtKB-KW"/>
</dbReference>
<evidence type="ECO:0000256" key="5">
    <source>
        <dbReference type="ARBA" id="ARBA00022695"/>
    </source>
</evidence>
<dbReference type="InterPro" id="IPR043502">
    <property type="entry name" value="DNA/RNA_pol_sf"/>
</dbReference>
<dbReference type="Gene3D" id="3.30.70.370">
    <property type="match status" value="1"/>
</dbReference>
<sequence length="608" mass="68586">MPEVELLQKTSDGRFADLASGNLKYEVIEDQKLVEKIADELSQEPIVSFDIEGTSLDPYDTKLLLVQVAVPGKAYLFDARHLDLKPLSGVLENEKILKLAQNAKFDYGMLKVKYGIEVKNIFDTMLAERILTTGLARENSLAAICRKYLGIELAKETRDTFVGHTRDFSKKQLDYAASDVLVLFPIYERQKTALEKEGLAKIADLEFKLISVVAEMELRGFLIDVEKWRKVIRDYQQKANEVAGKIQEELRPYFRHTQTDLFGNHADVVNLNSPSQVLDAFRKVGLDLPSTGEEILARYDHPLAKLLLEHRTYEKIITAFGENLIAKINPKTGRIHPDYMQIGADTGRFACSNPNLQQIPSDSLFRQCFVAPPGYKLVVADYSQIELRIAAELSQDPVFLKAFADDADLHIVTASQMYGVPPEAVTKQLRNTSKTINFGLLYGRGAKSIGVQIGASEEKARALLDKYFRTYRQVKRWLDNAARDAIRLGYSETLGGRKRFYQKLDPDDPGYERQIAYIERQGKNTPVQGTSADMTKLALIHIGKRIKEEGLEATPIHTVHDEIVVEAKEEKAEDIAKIVGEEMERAGKELLKQVPVKVDISVSDVWEH</sequence>
<dbReference type="InterPro" id="IPR002298">
    <property type="entry name" value="DNA_polymerase_A"/>
</dbReference>
<evidence type="ECO:0000256" key="3">
    <source>
        <dbReference type="ARBA" id="ARBA00020311"/>
    </source>
</evidence>
<keyword evidence="5" id="KW-0548">Nucleotidyltransferase</keyword>
<dbReference type="InterPro" id="IPR001098">
    <property type="entry name" value="DNA-dir_DNA_pol_A_palm_dom"/>
</dbReference>
<dbReference type="GO" id="GO:0008408">
    <property type="term" value="F:3'-5' exonuclease activity"/>
    <property type="evidence" value="ECO:0007669"/>
    <property type="project" value="InterPro"/>
</dbReference>
<comment type="similarity">
    <text evidence="1">Belongs to the DNA polymerase type-A family.</text>
</comment>
<comment type="catalytic activity">
    <reaction evidence="7">
        <text>DNA(n) + a 2'-deoxyribonucleoside 5'-triphosphate = DNA(n+1) + diphosphate</text>
        <dbReference type="Rhea" id="RHEA:22508"/>
        <dbReference type="Rhea" id="RHEA-COMP:17339"/>
        <dbReference type="Rhea" id="RHEA-COMP:17340"/>
        <dbReference type="ChEBI" id="CHEBI:33019"/>
        <dbReference type="ChEBI" id="CHEBI:61560"/>
        <dbReference type="ChEBI" id="CHEBI:173112"/>
        <dbReference type="EC" id="2.7.7.7"/>
    </reaction>
</comment>
<dbReference type="PRINTS" id="PR00868">
    <property type="entry name" value="DNAPOLI"/>
</dbReference>
<dbReference type="Pfam" id="PF01612">
    <property type="entry name" value="DNA_pol_A_exo1"/>
    <property type="match status" value="1"/>
</dbReference>
<dbReference type="Gene3D" id="1.10.150.20">
    <property type="entry name" value="5' to 3' exonuclease, C-terminal subdomain"/>
    <property type="match status" value="1"/>
</dbReference>
<comment type="caution">
    <text evidence="10">The sequence shown here is derived from an EMBL/GenBank/DDBJ whole genome shotgun (WGS) entry which is preliminary data.</text>
</comment>
<dbReference type="InterPro" id="IPR019760">
    <property type="entry name" value="DNA-dir_DNA_pol_A_CS"/>
</dbReference>
<dbReference type="Gene3D" id="3.30.420.10">
    <property type="entry name" value="Ribonuclease H-like superfamily/Ribonuclease H"/>
    <property type="match status" value="1"/>
</dbReference>
<accession>A0A1F4VGV3</accession>
<feature type="domain" description="DNA-directed DNA polymerase family A palm" evidence="9">
    <location>
        <begin position="362"/>
        <end position="571"/>
    </location>
</feature>
<dbReference type="PROSITE" id="PS00447">
    <property type="entry name" value="DNA_POLYMERASE_A"/>
    <property type="match status" value="1"/>
</dbReference>
<dbReference type="SMART" id="SM00482">
    <property type="entry name" value="POLAc"/>
    <property type="match status" value="1"/>
</dbReference>
<evidence type="ECO:0000256" key="4">
    <source>
        <dbReference type="ARBA" id="ARBA00022679"/>
    </source>
</evidence>
<evidence type="ECO:0000256" key="1">
    <source>
        <dbReference type="ARBA" id="ARBA00007705"/>
    </source>
</evidence>
<dbReference type="EC" id="2.7.7.7" evidence="2"/>
<dbReference type="SMART" id="SM00474">
    <property type="entry name" value="35EXOc"/>
    <property type="match status" value="1"/>
</dbReference>
<dbReference type="AlphaFoldDB" id="A0A1F4VGV3"/>
<dbReference type="InterPro" id="IPR012337">
    <property type="entry name" value="RNaseH-like_sf"/>
</dbReference>
<protein>
    <recommendedName>
        <fullName evidence="3">DNA polymerase I</fullName>
        <ecNumber evidence="2">2.7.7.7</ecNumber>
    </recommendedName>
</protein>
<reference evidence="10 11" key="1">
    <citation type="journal article" date="2016" name="Nat. Commun.">
        <title>Thousands of microbial genomes shed light on interconnected biogeochemical processes in an aquifer system.</title>
        <authorList>
            <person name="Anantharaman K."/>
            <person name="Brown C.T."/>
            <person name="Hug L.A."/>
            <person name="Sharon I."/>
            <person name="Castelle C.J."/>
            <person name="Probst A.J."/>
            <person name="Thomas B.C."/>
            <person name="Singh A."/>
            <person name="Wilkins M.J."/>
            <person name="Karaoz U."/>
            <person name="Brodie E.L."/>
            <person name="Williams K.H."/>
            <person name="Hubbard S.S."/>
            <person name="Banfield J.F."/>
        </authorList>
    </citation>
    <scope>NUCLEOTIDE SEQUENCE [LARGE SCALE GENOMIC DNA]</scope>
</reference>
<keyword evidence="6" id="KW-0239">DNA-directed DNA polymerase</keyword>
<evidence type="ECO:0000259" key="9">
    <source>
        <dbReference type="SMART" id="SM00482"/>
    </source>
</evidence>
<evidence type="ECO:0000313" key="11">
    <source>
        <dbReference type="Proteomes" id="UP000179005"/>
    </source>
</evidence>
<dbReference type="InterPro" id="IPR002562">
    <property type="entry name" value="3'-5'_exonuclease_dom"/>
</dbReference>
<dbReference type="GO" id="GO:0003677">
    <property type="term" value="F:DNA binding"/>
    <property type="evidence" value="ECO:0007669"/>
    <property type="project" value="InterPro"/>
</dbReference>
<dbReference type="PANTHER" id="PTHR10133">
    <property type="entry name" value="DNA POLYMERASE I"/>
    <property type="match status" value="1"/>
</dbReference>
<dbReference type="FunFam" id="1.10.150.20:FF:000002">
    <property type="entry name" value="DNA polymerase I"/>
    <property type="match status" value="1"/>
</dbReference>
<evidence type="ECO:0000259" key="8">
    <source>
        <dbReference type="SMART" id="SM00474"/>
    </source>
</evidence>
<proteinExistence type="inferred from homology"/>
<evidence type="ECO:0000256" key="7">
    <source>
        <dbReference type="ARBA" id="ARBA00049244"/>
    </source>
</evidence>
<dbReference type="SUPFAM" id="SSF56672">
    <property type="entry name" value="DNA/RNA polymerases"/>
    <property type="match status" value="1"/>
</dbReference>
<evidence type="ECO:0000256" key="2">
    <source>
        <dbReference type="ARBA" id="ARBA00012417"/>
    </source>
</evidence>
<name>A0A1F4VGV3_UNCKA</name>
<dbReference type="Proteomes" id="UP000179005">
    <property type="component" value="Unassembled WGS sequence"/>
</dbReference>
<evidence type="ECO:0000313" key="10">
    <source>
        <dbReference type="EMBL" id="OGC56138.1"/>
    </source>
</evidence>
<dbReference type="STRING" id="1802619.A2797_02165"/>
<evidence type="ECO:0000256" key="6">
    <source>
        <dbReference type="ARBA" id="ARBA00022932"/>
    </source>
</evidence>